<feature type="binding site" evidence="1">
    <location>
        <position position="341"/>
    </location>
    <ligand>
        <name>ATP</name>
        <dbReference type="ChEBI" id="CHEBI:30616"/>
    </ligand>
</feature>
<dbReference type="AlphaFoldDB" id="A0A8H4AJ23"/>
<dbReference type="GO" id="GO:0004674">
    <property type="term" value="F:protein serine/threonine kinase activity"/>
    <property type="evidence" value="ECO:0007669"/>
    <property type="project" value="TreeGrafter"/>
</dbReference>
<keyword evidence="3" id="KW-0808">Transferase</keyword>
<dbReference type="PROSITE" id="PS50011">
    <property type="entry name" value="PROTEIN_KINASE_DOM"/>
    <property type="match status" value="2"/>
</dbReference>
<dbReference type="InterPro" id="IPR017441">
    <property type="entry name" value="Protein_kinase_ATP_BS"/>
</dbReference>
<keyword evidence="3" id="KW-0418">Kinase</keyword>
<dbReference type="PRINTS" id="PR00109">
    <property type="entry name" value="TYRKINASE"/>
</dbReference>
<proteinExistence type="predicted"/>
<dbReference type="SUPFAM" id="SSF56112">
    <property type="entry name" value="Protein kinase-like (PK-like)"/>
    <property type="match status" value="2"/>
</dbReference>
<evidence type="ECO:0000259" key="2">
    <source>
        <dbReference type="PROSITE" id="PS50011"/>
    </source>
</evidence>
<evidence type="ECO:0000256" key="1">
    <source>
        <dbReference type="PROSITE-ProRule" id="PRU10141"/>
    </source>
</evidence>
<dbReference type="InterPro" id="IPR000719">
    <property type="entry name" value="Prot_kinase_dom"/>
</dbReference>
<gene>
    <name evidence="3" type="ORF">F8M41_020025</name>
</gene>
<dbReference type="PROSITE" id="PS00107">
    <property type="entry name" value="PROTEIN_KINASE_ATP"/>
    <property type="match status" value="2"/>
</dbReference>
<feature type="domain" description="Protein kinase" evidence="2">
    <location>
        <begin position="312"/>
        <end position="543"/>
    </location>
</feature>
<dbReference type="Gene3D" id="1.10.510.10">
    <property type="entry name" value="Transferase(Phosphotransferase) domain 1"/>
    <property type="match status" value="2"/>
</dbReference>
<dbReference type="OrthoDB" id="2360412at2759"/>
<protein>
    <submittedName>
        <fullName evidence="3">Kinase-like protein</fullName>
    </submittedName>
</protein>
<evidence type="ECO:0000313" key="3">
    <source>
        <dbReference type="EMBL" id="KAF0501387.1"/>
    </source>
</evidence>
<accession>A0A8H4AJ23</accession>
<dbReference type="InterPro" id="IPR001245">
    <property type="entry name" value="Ser-Thr/Tyr_kinase_cat_dom"/>
</dbReference>
<organism evidence="3 4">
    <name type="scientific">Gigaspora margarita</name>
    <dbReference type="NCBI Taxonomy" id="4874"/>
    <lineage>
        <taxon>Eukaryota</taxon>
        <taxon>Fungi</taxon>
        <taxon>Fungi incertae sedis</taxon>
        <taxon>Mucoromycota</taxon>
        <taxon>Glomeromycotina</taxon>
        <taxon>Glomeromycetes</taxon>
        <taxon>Diversisporales</taxon>
        <taxon>Gigasporaceae</taxon>
        <taxon>Gigaspora</taxon>
    </lineage>
</organism>
<sequence>MIDNYNKWLENAILQQHIRKFDYNEFETFKRIGEGGFGTVFKAEWKYHGLPVVIKILKDNMRQEFFKELQILLKILKGLHTRNHILHYIDPETGIYSLVLQYAEGGNLRGYLRVNFPKLQWSDKLRIAKEIAQGLMFLHNNNVAHRDLHSKNVLVHEDKMMIADFGLSRHINEPSITSGAHGMPAYREPQCFNNPSYIIDLRSDIYSFGVILWEISSGRPPFQSFELEASIVVHIFQGNRETPIEGTPSEYTNLYVKCWDSDPDKRPTIKSVDETLNKFNPKPEKPTPQPSKGWLDDAILNQQIKYYDYNEFSNLKKIGEGMFGSVYKSELRNPRLNVVLKYLSIDASFDDDVAEKFIKEIQFLQEFTSHPNVVKFYGITKDPSNSYIMVFQSAEDGNLREYFKKCFTKLQWIDKLHIAKEIAMGLEYLHENDLIHRNLHPKNILVHEKKMMITDFGLYKLVNEVLKNSNTTSQEMPEYKEPECLKDFSYERNRESPVEGTTAEYVELYTKCWDEDPTKRPDIRSVINILDKLIDNEENKTKS</sequence>
<dbReference type="InterPro" id="IPR051681">
    <property type="entry name" value="Ser/Thr_Kinases-Pseudokinases"/>
</dbReference>
<reference evidence="3 4" key="1">
    <citation type="journal article" date="2019" name="Environ. Microbiol.">
        <title>At the nexus of three kingdoms: the genome of the mycorrhizal fungus Gigaspora margarita provides insights into plant, endobacterial and fungal interactions.</title>
        <authorList>
            <person name="Venice F."/>
            <person name="Ghignone S."/>
            <person name="Salvioli di Fossalunga A."/>
            <person name="Amselem J."/>
            <person name="Novero M."/>
            <person name="Xianan X."/>
            <person name="Sedzielewska Toro K."/>
            <person name="Morin E."/>
            <person name="Lipzen A."/>
            <person name="Grigoriev I.V."/>
            <person name="Henrissat B."/>
            <person name="Martin F.M."/>
            <person name="Bonfante P."/>
        </authorList>
    </citation>
    <scope>NUCLEOTIDE SEQUENCE [LARGE SCALE GENOMIC DNA]</scope>
    <source>
        <strain evidence="3 4">BEG34</strain>
    </source>
</reference>
<comment type="caution">
    <text evidence="3">The sequence shown here is derived from an EMBL/GenBank/DDBJ whole genome shotgun (WGS) entry which is preliminary data.</text>
</comment>
<evidence type="ECO:0000313" key="4">
    <source>
        <dbReference type="Proteomes" id="UP000439903"/>
    </source>
</evidence>
<dbReference type="Proteomes" id="UP000439903">
    <property type="component" value="Unassembled WGS sequence"/>
</dbReference>
<keyword evidence="1" id="KW-0547">Nucleotide-binding</keyword>
<dbReference type="EMBL" id="WTPW01000538">
    <property type="protein sequence ID" value="KAF0501387.1"/>
    <property type="molecule type" value="Genomic_DNA"/>
</dbReference>
<dbReference type="Pfam" id="PF07714">
    <property type="entry name" value="PK_Tyr_Ser-Thr"/>
    <property type="match status" value="2"/>
</dbReference>
<dbReference type="GO" id="GO:0005524">
    <property type="term" value="F:ATP binding"/>
    <property type="evidence" value="ECO:0007669"/>
    <property type="project" value="UniProtKB-UniRule"/>
</dbReference>
<feature type="binding site" evidence="1">
    <location>
        <position position="55"/>
    </location>
    <ligand>
        <name>ATP</name>
        <dbReference type="ChEBI" id="CHEBI:30616"/>
    </ligand>
</feature>
<name>A0A8H4AJ23_GIGMA</name>
<keyword evidence="1" id="KW-0067">ATP-binding</keyword>
<dbReference type="PANTHER" id="PTHR44329">
    <property type="entry name" value="SERINE/THREONINE-PROTEIN KINASE TNNI3K-RELATED"/>
    <property type="match status" value="1"/>
</dbReference>
<dbReference type="InterPro" id="IPR011009">
    <property type="entry name" value="Kinase-like_dom_sf"/>
</dbReference>
<keyword evidence="4" id="KW-1185">Reference proteome</keyword>
<feature type="domain" description="Protein kinase" evidence="2">
    <location>
        <begin position="26"/>
        <end position="280"/>
    </location>
</feature>